<feature type="transmembrane region" description="Helical" evidence="6">
    <location>
        <begin position="269"/>
        <end position="286"/>
    </location>
</feature>
<dbReference type="InterPro" id="IPR000620">
    <property type="entry name" value="EamA_dom"/>
</dbReference>
<dbReference type="SUPFAM" id="SSF103481">
    <property type="entry name" value="Multidrug resistance efflux transporter EmrE"/>
    <property type="match status" value="2"/>
</dbReference>
<dbReference type="OrthoDB" id="8903763at2"/>
<dbReference type="Gene3D" id="1.10.3730.20">
    <property type="match status" value="1"/>
</dbReference>
<dbReference type="PANTHER" id="PTHR32322">
    <property type="entry name" value="INNER MEMBRANE TRANSPORTER"/>
    <property type="match status" value="1"/>
</dbReference>
<evidence type="ECO:0000256" key="6">
    <source>
        <dbReference type="SAM" id="Phobius"/>
    </source>
</evidence>
<evidence type="ECO:0000256" key="2">
    <source>
        <dbReference type="ARBA" id="ARBA00022475"/>
    </source>
</evidence>
<dbReference type="EMBL" id="UFQC01000052">
    <property type="protein sequence ID" value="SSW73467.1"/>
    <property type="molecule type" value="Genomic_DNA"/>
</dbReference>
<feature type="transmembrane region" description="Helical" evidence="6">
    <location>
        <begin position="154"/>
        <end position="171"/>
    </location>
</feature>
<evidence type="ECO:0000313" key="9">
    <source>
        <dbReference type="Proteomes" id="UP000289465"/>
    </source>
</evidence>
<feature type="transmembrane region" description="Helical" evidence="6">
    <location>
        <begin position="92"/>
        <end position="112"/>
    </location>
</feature>
<evidence type="ECO:0000256" key="5">
    <source>
        <dbReference type="ARBA" id="ARBA00023136"/>
    </source>
</evidence>
<protein>
    <recommendedName>
        <fullName evidence="7">EamA domain-containing protein</fullName>
    </recommendedName>
</protein>
<evidence type="ECO:0000259" key="7">
    <source>
        <dbReference type="Pfam" id="PF00892"/>
    </source>
</evidence>
<evidence type="ECO:0000313" key="8">
    <source>
        <dbReference type="EMBL" id="SSW73467.1"/>
    </source>
</evidence>
<evidence type="ECO:0000256" key="1">
    <source>
        <dbReference type="ARBA" id="ARBA00004651"/>
    </source>
</evidence>
<keyword evidence="3 6" id="KW-0812">Transmembrane</keyword>
<sequence>MRDPAKALCAAALTGMLVGAAMVSTRTVSADATPETLAFLRYAIGLALLAPPVLRRWSVRFAARDLFAVAGLGILQFAVLMLLMNYALARLPAATCALVFSTVPLLTMCLAVGTGRERFSWPRMAGAGVAVIGIFLLLAPSAAPADGMRDGRAWAALLGATALGAACSLLYRPYLKRYPALYVSAFAMFVSVVFLAGACLASGAALAPRLSAVQWANVVFIGLSSGAGYFCLLWALGRLDASRVMAFQALAPITAVVIELLGASYPPTWRLAGAFVLVLSGVWFGMRDRREAKP</sequence>
<dbReference type="GO" id="GO:0005886">
    <property type="term" value="C:plasma membrane"/>
    <property type="evidence" value="ECO:0007669"/>
    <property type="project" value="UniProtKB-SubCell"/>
</dbReference>
<evidence type="ECO:0000256" key="3">
    <source>
        <dbReference type="ARBA" id="ARBA00022692"/>
    </source>
</evidence>
<feature type="transmembrane region" description="Helical" evidence="6">
    <location>
        <begin position="124"/>
        <end position="142"/>
    </location>
</feature>
<reference evidence="8 9" key="1">
    <citation type="submission" date="2018-07" db="EMBL/GenBank/DDBJ databases">
        <authorList>
            <person name="Peeters C."/>
        </authorList>
    </citation>
    <scope>NUCLEOTIDE SEQUENCE [LARGE SCALE GENOMIC DNA]</scope>
    <source>
        <strain evidence="8 9">LMG 30378</strain>
    </source>
</reference>
<feature type="transmembrane region" description="Helical" evidence="6">
    <location>
        <begin position="244"/>
        <end position="263"/>
    </location>
</feature>
<keyword evidence="4 6" id="KW-1133">Transmembrane helix</keyword>
<proteinExistence type="predicted"/>
<dbReference type="PANTHER" id="PTHR32322:SF18">
    <property type="entry name" value="S-ADENOSYLMETHIONINE_S-ADENOSYLHOMOCYSTEINE TRANSPORTER"/>
    <property type="match status" value="1"/>
</dbReference>
<feature type="domain" description="EamA" evidence="7">
    <location>
        <begin position="6"/>
        <end position="138"/>
    </location>
</feature>
<feature type="transmembrane region" description="Helical" evidence="6">
    <location>
        <begin position="213"/>
        <end position="237"/>
    </location>
</feature>
<feature type="domain" description="EamA" evidence="7">
    <location>
        <begin position="157"/>
        <end position="284"/>
    </location>
</feature>
<feature type="transmembrane region" description="Helical" evidence="6">
    <location>
        <begin position="66"/>
        <end position="86"/>
    </location>
</feature>
<name>A0A446D080_9BURK</name>
<keyword evidence="5 6" id="KW-0472">Membrane</keyword>
<dbReference type="InterPro" id="IPR037185">
    <property type="entry name" value="EmrE-like"/>
</dbReference>
<keyword evidence="2" id="KW-1003">Cell membrane</keyword>
<dbReference type="Proteomes" id="UP000289465">
    <property type="component" value="Unassembled WGS sequence"/>
</dbReference>
<feature type="transmembrane region" description="Helical" evidence="6">
    <location>
        <begin position="183"/>
        <end position="207"/>
    </location>
</feature>
<organism evidence="8 9">
    <name type="scientific">Achromobacter veterisilvae</name>
    <dbReference type="NCBI Taxonomy" id="2069367"/>
    <lineage>
        <taxon>Bacteria</taxon>
        <taxon>Pseudomonadati</taxon>
        <taxon>Pseudomonadota</taxon>
        <taxon>Betaproteobacteria</taxon>
        <taxon>Burkholderiales</taxon>
        <taxon>Alcaligenaceae</taxon>
        <taxon>Achromobacter</taxon>
    </lineage>
</organism>
<feature type="transmembrane region" description="Helical" evidence="6">
    <location>
        <begin position="39"/>
        <end position="54"/>
    </location>
</feature>
<dbReference type="RefSeq" id="WP_129246309.1">
    <property type="nucleotide sequence ID" value="NZ_UFQC01000052.1"/>
</dbReference>
<comment type="subcellular location">
    <subcellularLocation>
        <location evidence="1">Cell membrane</location>
        <topology evidence="1">Multi-pass membrane protein</topology>
    </subcellularLocation>
</comment>
<evidence type="ECO:0000256" key="4">
    <source>
        <dbReference type="ARBA" id="ARBA00022989"/>
    </source>
</evidence>
<dbReference type="AlphaFoldDB" id="A0A446D080"/>
<accession>A0A446D080</accession>
<gene>
    <name evidence="8" type="ORF">AVE30378_05817</name>
</gene>
<dbReference type="Pfam" id="PF00892">
    <property type="entry name" value="EamA"/>
    <property type="match status" value="2"/>
</dbReference>
<dbReference type="InterPro" id="IPR050638">
    <property type="entry name" value="AA-Vitamin_Transporters"/>
</dbReference>